<dbReference type="Proteomes" id="UP000499080">
    <property type="component" value="Unassembled WGS sequence"/>
</dbReference>
<dbReference type="AlphaFoldDB" id="A0A4Y2NT53"/>
<evidence type="ECO:0000313" key="2">
    <source>
        <dbReference type="Proteomes" id="UP000499080"/>
    </source>
</evidence>
<evidence type="ECO:0000313" key="1">
    <source>
        <dbReference type="EMBL" id="GBN41869.1"/>
    </source>
</evidence>
<reference evidence="1 2" key="1">
    <citation type="journal article" date="2019" name="Sci. Rep.">
        <title>Orb-weaving spider Araneus ventricosus genome elucidates the spidroin gene catalogue.</title>
        <authorList>
            <person name="Kono N."/>
            <person name="Nakamura H."/>
            <person name="Ohtoshi R."/>
            <person name="Moran D.A.P."/>
            <person name="Shinohara A."/>
            <person name="Yoshida Y."/>
            <person name="Fujiwara M."/>
            <person name="Mori M."/>
            <person name="Tomita M."/>
            <person name="Arakawa K."/>
        </authorList>
    </citation>
    <scope>NUCLEOTIDE SEQUENCE [LARGE SCALE GENOMIC DNA]</scope>
</reference>
<protein>
    <submittedName>
        <fullName evidence="1">Uncharacterized protein</fullName>
    </submittedName>
</protein>
<proteinExistence type="predicted"/>
<sequence>MRTGSGDPEVPELPSARGYILTSELSQSSTFGAPVFDHRSCSLSPSMSDSAHGPDMVLLIFGDHHQQQHYLSKYPFAMHSYVQECNMFMNNPHHFGTIVGECLEEENITHL</sequence>
<gene>
    <name evidence="1" type="ORF">AVEN_73999_1</name>
</gene>
<organism evidence="1 2">
    <name type="scientific">Araneus ventricosus</name>
    <name type="common">Orbweaver spider</name>
    <name type="synonym">Epeira ventricosa</name>
    <dbReference type="NCBI Taxonomy" id="182803"/>
    <lineage>
        <taxon>Eukaryota</taxon>
        <taxon>Metazoa</taxon>
        <taxon>Ecdysozoa</taxon>
        <taxon>Arthropoda</taxon>
        <taxon>Chelicerata</taxon>
        <taxon>Arachnida</taxon>
        <taxon>Araneae</taxon>
        <taxon>Araneomorphae</taxon>
        <taxon>Entelegynae</taxon>
        <taxon>Araneoidea</taxon>
        <taxon>Araneidae</taxon>
        <taxon>Araneus</taxon>
    </lineage>
</organism>
<accession>A0A4Y2NT53</accession>
<keyword evidence="2" id="KW-1185">Reference proteome</keyword>
<dbReference type="EMBL" id="BGPR01009722">
    <property type="protein sequence ID" value="GBN41869.1"/>
    <property type="molecule type" value="Genomic_DNA"/>
</dbReference>
<name>A0A4Y2NT53_ARAVE</name>
<comment type="caution">
    <text evidence="1">The sequence shown here is derived from an EMBL/GenBank/DDBJ whole genome shotgun (WGS) entry which is preliminary data.</text>
</comment>